<proteinExistence type="predicted"/>
<keyword evidence="2" id="KW-0732">Signal</keyword>
<organism evidence="3 4">
    <name type="scientific">Mariniflexile aquimaris</name>
    <dbReference type="NCBI Taxonomy" id="881009"/>
    <lineage>
        <taxon>Bacteria</taxon>
        <taxon>Pseudomonadati</taxon>
        <taxon>Bacteroidota</taxon>
        <taxon>Flavobacteriia</taxon>
        <taxon>Flavobacteriales</taxon>
        <taxon>Flavobacteriaceae</taxon>
        <taxon>Mariniflexile</taxon>
    </lineage>
</organism>
<dbReference type="EMBL" id="JBHTIB010000040">
    <property type="protein sequence ID" value="MFD0837539.1"/>
    <property type="molecule type" value="Genomic_DNA"/>
</dbReference>
<keyword evidence="1" id="KW-0175">Coiled coil</keyword>
<evidence type="ECO:0000256" key="2">
    <source>
        <dbReference type="SAM" id="SignalP"/>
    </source>
</evidence>
<dbReference type="Proteomes" id="UP001597011">
    <property type="component" value="Unassembled WGS sequence"/>
</dbReference>
<dbReference type="RefSeq" id="WP_379944247.1">
    <property type="nucleotide sequence ID" value="NZ_JBHTIB010000040.1"/>
</dbReference>
<keyword evidence="4" id="KW-1185">Reference proteome</keyword>
<accession>A0ABW3BYG9</accession>
<feature type="signal peptide" evidence="2">
    <location>
        <begin position="1"/>
        <end position="19"/>
    </location>
</feature>
<feature type="chain" id="PRO_5047265709" evidence="2">
    <location>
        <begin position="20"/>
        <end position="253"/>
    </location>
</feature>
<protein>
    <submittedName>
        <fullName evidence="3">Uncharacterized protein</fullName>
    </submittedName>
</protein>
<gene>
    <name evidence="3" type="ORF">ACFQ0I_17310</name>
</gene>
<reference evidence="4" key="1">
    <citation type="journal article" date="2019" name="Int. J. Syst. Evol. Microbiol.">
        <title>The Global Catalogue of Microorganisms (GCM) 10K type strain sequencing project: providing services to taxonomists for standard genome sequencing and annotation.</title>
        <authorList>
            <consortium name="The Broad Institute Genomics Platform"/>
            <consortium name="The Broad Institute Genome Sequencing Center for Infectious Disease"/>
            <person name="Wu L."/>
            <person name="Ma J."/>
        </authorList>
    </citation>
    <scope>NUCLEOTIDE SEQUENCE [LARGE SCALE GENOMIC DNA]</scope>
    <source>
        <strain evidence="4">CCUG 60529</strain>
    </source>
</reference>
<sequence length="253" mass="28562">MKKLSLFFLIFIVCAKFQAQNSPCVDADSNLIYAYSNVKDSYESNNIQHLKYYADKSLISFEAAKVNLKKCGCDTAFELAYNAKELMKKVEGTSTFEDGRFFVKRAKEITQNVITELNKCTIPANNKTEKVAHVEDKSNNDLKALQQEKEKLEQQQLALKLKEAEILKKLDAQKNKELALQKETLIKECKTALNANITACNNVLKIHGSSSALALYDKNDAALLSESMETIKSHFLNISKEKSTEFTDKLNLL</sequence>
<comment type="caution">
    <text evidence="3">The sequence shown here is derived from an EMBL/GenBank/DDBJ whole genome shotgun (WGS) entry which is preliminary data.</text>
</comment>
<feature type="coiled-coil region" evidence="1">
    <location>
        <begin position="135"/>
        <end position="165"/>
    </location>
</feature>
<name>A0ABW3BYG9_9FLAO</name>
<evidence type="ECO:0000256" key="1">
    <source>
        <dbReference type="SAM" id="Coils"/>
    </source>
</evidence>
<evidence type="ECO:0000313" key="4">
    <source>
        <dbReference type="Proteomes" id="UP001597011"/>
    </source>
</evidence>
<evidence type="ECO:0000313" key="3">
    <source>
        <dbReference type="EMBL" id="MFD0837539.1"/>
    </source>
</evidence>